<evidence type="ECO:0000313" key="2">
    <source>
        <dbReference type="Proteomes" id="UP000218083"/>
    </source>
</evidence>
<accession>A0A2A2EZ66</accession>
<dbReference type="EMBL" id="NSKC01000020">
    <property type="protein sequence ID" value="PAU77764.1"/>
    <property type="molecule type" value="Genomic_DNA"/>
</dbReference>
<evidence type="ECO:0000313" key="1">
    <source>
        <dbReference type="EMBL" id="PAU77764.1"/>
    </source>
</evidence>
<gene>
    <name evidence="1" type="ORF">CK500_16565</name>
</gene>
<reference evidence="1 2" key="1">
    <citation type="submission" date="2017-08" db="EMBL/GenBank/DDBJ databases">
        <title>The strain WRN001 was isolated from Binhai saline alkaline soil, Tianjin, China.</title>
        <authorList>
            <person name="Liu D."/>
            <person name="Zhang G."/>
        </authorList>
    </citation>
    <scope>NUCLEOTIDE SEQUENCE [LARGE SCALE GENOMIC DNA]</scope>
    <source>
        <strain evidence="1 2">WN019</strain>
    </source>
</reference>
<organism evidence="1 2">
    <name type="scientific">Halorubrum salipaludis</name>
    <dbReference type="NCBI Taxonomy" id="2032630"/>
    <lineage>
        <taxon>Archaea</taxon>
        <taxon>Methanobacteriati</taxon>
        <taxon>Methanobacteriota</taxon>
        <taxon>Stenosarchaea group</taxon>
        <taxon>Halobacteria</taxon>
        <taxon>Halobacteriales</taxon>
        <taxon>Haloferacaceae</taxon>
        <taxon>Halorubrum</taxon>
    </lineage>
</organism>
<protein>
    <submittedName>
        <fullName evidence="1">Uncharacterized protein</fullName>
    </submittedName>
</protein>
<sequence length="89" mass="9936">MFVFVVERCHRTIQHLDARSWHRLDGLAPGFTPGGWGDALFDEATRLVQYPSELTDVFWCDLFAGAEGLREGAELVLEGGSVVMTLVLR</sequence>
<dbReference type="Proteomes" id="UP000218083">
    <property type="component" value="Unassembled WGS sequence"/>
</dbReference>
<dbReference type="AlphaFoldDB" id="A0A2A2EZ66"/>
<comment type="caution">
    <text evidence="1">The sequence shown here is derived from an EMBL/GenBank/DDBJ whole genome shotgun (WGS) entry which is preliminary data.</text>
</comment>
<name>A0A2A2EZ66_9EURY</name>
<proteinExistence type="predicted"/>
<keyword evidence="2" id="KW-1185">Reference proteome</keyword>